<dbReference type="Proteomes" id="UP000256763">
    <property type="component" value="Unassembled WGS sequence"/>
</dbReference>
<organism evidence="3 4">
    <name type="scientific">Alkalilimnicola ehrlichii</name>
    <dbReference type="NCBI Taxonomy" id="351052"/>
    <lineage>
        <taxon>Bacteria</taxon>
        <taxon>Pseudomonadati</taxon>
        <taxon>Pseudomonadota</taxon>
        <taxon>Gammaproteobacteria</taxon>
        <taxon>Chromatiales</taxon>
        <taxon>Ectothiorhodospiraceae</taxon>
        <taxon>Alkalilimnicola</taxon>
    </lineage>
</organism>
<keyword evidence="2" id="KW-0472">Membrane</keyword>
<keyword evidence="1" id="KW-0175">Coiled coil</keyword>
<evidence type="ECO:0000256" key="2">
    <source>
        <dbReference type="SAM" id="Phobius"/>
    </source>
</evidence>
<dbReference type="RefSeq" id="WP_116303931.1">
    <property type="nucleotide sequence ID" value="NZ_NFZV01000033.1"/>
</dbReference>
<accession>A0A3E0WIS5</accession>
<feature type="coiled-coil region" evidence="1">
    <location>
        <begin position="333"/>
        <end position="360"/>
    </location>
</feature>
<protein>
    <recommendedName>
        <fullName evidence="5">Polysaccharide chain length determinant N-terminal domain-containing protein</fullName>
    </recommendedName>
</protein>
<evidence type="ECO:0000313" key="3">
    <source>
        <dbReference type="EMBL" id="RFA32123.1"/>
    </source>
</evidence>
<dbReference type="GO" id="GO:0005886">
    <property type="term" value="C:plasma membrane"/>
    <property type="evidence" value="ECO:0007669"/>
    <property type="project" value="TreeGrafter"/>
</dbReference>
<sequence length="504" mass="57528">MQTETEERLKVFYREAFARRRLMVTSFVVITVVMLLVGMNWPRTYESSTTIMIEEQNIIEPLMAGAAVSTDISDRAHNASELIFSRAILMQVLEHGDWLDDDPSPVEIEYMLDGLRGSTNITQVSRNLIRISYTGGDPEQVYQTTEKLANLFVEEMAGSKSQESDAAFAFIDQQVRQYEQELQRSEERLQELRARNPDARPGAREEVAARVARLQERMETLEQSLREAYIAERSLEEQLSGEAEGATGFSRAERIRDRIAELESELDTLRLTYHDTYPDVITLKHQIEDLNQALAQEEEREASGEPRADDFAIRANPVYQELQGRLYDARTTIRTLRASLEDTEQRLQQEQARAASMEEVEAELAKLLRDYEVNQGIYEDLQLRRENARVSMNLSRDHQGLHVRVYEPPYFAHQPDGPRLAHFVLGGFLLGAALPLALLFLFVLLDPRVRTGTSITDDLELHLLGVVPHMATPAEARQERRSMIISALVVMATVGVVFLFLLFR</sequence>
<dbReference type="OrthoDB" id="9795292at2"/>
<dbReference type="PANTHER" id="PTHR32309">
    <property type="entry name" value="TYROSINE-PROTEIN KINASE"/>
    <property type="match status" value="1"/>
</dbReference>
<keyword evidence="2" id="KW-0812">Transmembrane</keyword>
<comment type="caution">
    <text evidence="3">The sequence shown here is derived from an EMBL/GenBank/DDBJ whole genome shotgun (WGS) entry which is preliminary data.</text>
</comment>
<dbReference type="InterPro" id="IPR050445">
    <property type="entry name" value="Bact_polysacc_biosynth/exp"/>
</dbReference>
<proteinExistence type="predicted"/>
<dbReference type="EMBL" id="NFZW01000034">
    <property type="protein sequence ID" value="RFA32123.1"/>
    <property type="molecule type" value="Genomic_DNA"/>
</dbReference>
<evidence type="ECO:0000313" key="4">
    <source>
        <dbReference type="Proteomes" id="UP000256763"/>
    </source>
</evidence>
<dbReference type="GO" id="GO:0004713">
    <property type="term" value="F:protein tyrosine kinase activity"/>
    <property type="evidence" value="ECO:0007669"/>
    <property type="project" value="TreeGrafter"/>
</dbReference>
<dbReference type="PANTHER" id="PTHR32309:SF13">
    <property type="entry name" value="FERRIC ENTEROBACTIN TRANSPORT PROTEIN FEPE"/>
    <property type="match status" value="1"/>
</dbReference>
<feature type="transmembrane region" description="Helical" evidence="2">
    <location>
        <begin position="420"/>
        <end position="445"/>
    </location>
</feature>
<feature type="coiled-coil region" evidence="1">
    <location>
        <begin position="168"/>
        <end position="300"/>
    </location>
</feature>
<evidence type="ECO:0008006" key="5">
    <source>
        <dbReference type="Google" id="ProtNLM"/>
    </source>
</evidence>
<name>A0A3E0WIS5_9GAMM</name>
<dbReference type="InterPro" id="IPR014345">
    <property type="entry name" value="XrtA_polysacc_chain"/>
</dbReference>
<reference evidence="4" key="1">
    <citation type="submission" date="2017-05" db="EMBL/GenBank/DDBJ databases">
        <authorList>
            <person name="Sharma S."/>
            <person name="Sidhu C."/>
            <person name="Pinnaka A.K."/>
        </authorList>
    </citation>
    <scope>NUCLEOTIDE SEQUENCE [LARGE SCALE GENOMIC DNA]</scope>
    <source>
        <strain evidence="4">AK93</strain>
    </source>
</reference>
<keyword evidence="4" id="KW-1185">Reference proteome</keyword>
<keyword evidence="2" id="KW-1133">Transmembrane helix</keyword>
<evidence type="ECO:0000256" key="1">
    <source>
        <dbReference type="SAM" id="Coils"/>
    </source>
</evidence>
<dbReference type="NCBIfam" id="TIGR03007">
    <property type="entry name" value="pepcterm_ChnLen"/>
    <property type="match status" value="1"/>
</dbReference>
<gene>
    <name evidence="3" type="ORF">CAL65_20540</name>
</gene>
<dbReference type="AlphaFoldDB" id="A0A3E0WIS5"/>
<feature type="transmembrane region" description="Helical" evidence="2">
    <location>
        <begin position="21"/>
        <end position="41"/>
    </location>
</feature>
<feature type="transmembrane region" description="Helical" evidence="2">
    <location>
        <begin position="483"/>
        <end position="503"/>
    </location>
</feature>